<evidence type="ECO:0000256" key="14">
    <source>
        <dbReference type="SAM" id="Phobius"/>
    </source>
</evidence>
<evidence type="ECO:0000256" key="5">
    <source>
        <dbReference type="ARBA" id="ARBA00022692"/>
    </source>
</evidence>
<comment type="caution">
    <text evidence="15">The sequence shown here is derived from an EMBL/GenBank/DDBJ whole genome shotgun (WGS) entry which is preliminary data.</text>
</comment>
<proteinExistence type="inferred from homology"/>
<evidence type="ECO:0000256" key="4">
    <source>
        <dbReference type="ARBA" id="ARBA00022461"/>
    </source>
</evidence>
<keyword evidence="9 14" id="KW-0472">Membrane</keyword>
<keyword evidence="5 12" id="KW-0812">Transmembrane</keyword>
<evidence type="ECO:0000313" key="15">
    <source>
        <dbReference type="EMBL" id="GIY18262.1"/>
    </source>
</evidence>
<evidence type="ECO:0000256" key="8">
    <source>
        <dbReference type="ARBA" id="ARBA00023065"/>
    </source>
</evidence>
<dbReference type="InterPro" id="IPR001873">
    <property type="entry name" value="ENaC"/>
</dbReference>
<protein>
    <submittedName>
        <fullName evidence="15">FMRFamide-activated amiloride-sensitive sodium channel</fullName>
    </submittedName>
</protein>
<evidence type="ECO:0000256" key="13">
    <source>
        <dbReference type="SAM" id="MobiDB-lite"/>
    </source>
</evidence>
<feature type="compositionally biased region" description="Basic residues" evidence="13">
    <location>
        <begin position="403"/>
        <end position="420"/>
    </location>
</feature>
<keyword evidence="10 12" id="KW-0739">Sodium transport</keyword>
<dbReference type="PRINTS" id="PR01078">
    <property type="entry name" value="AMINACHANNEL"/>
</dbReference>
<gene>
    <name evidence="15" type="ORF">CDAR_473441</name>
</gene>
<keyword evidence="7" id="KW-0915">Sodium</keyword>
<keyword evidence="11 12" id="KW-0407">Ion channel</keyword>
<name>A0AAV4RA39_9ARAC</name>
<keyword evidence="8 12" id="KW-0406">Ion transport</keyword>
<evidence type="ECO:0000256" key="9">
    <source>
        <dbReference type="ARBA" id="ARBA00023136"/>
    </source>
</evidence>
<dbReference type="Pfam" id="PF00858">
    <property type="entry name" value="ASC"/>
    <property type="match status" value="1"/>
</dbReference>
<comment type="subcellular location">
    <subcellularLocation>
        <location evidence="1">Membrane</location>
        <topology evidence="1">Multi-pass membrane protein</topology>
    </subcellularLocation>
</comment>
<dbReference type="EMBL" id="BPLQ01005877">
    <property type="protein sequence ID" value="GIY18262.1"/>
    <property type="molecule type" value="Genomic_DNA"/>
</dbReference>
<dbReference type="Proteomes" id="UP001054837">
    <property type="component" value="Unassembled WGS sequence"/>
</dbReference>
<accession>A0AAV4RA39</accession>
<dbReference type="Gene3D" id="2.60.470.10">
    <property type="entry name" value="Acid-sensing ion channels like domains"/>
    <property type="match status" value="1"/>
</dbReference>
<evidence type="ECO:0000256" key="3">
    <source>
        <dbReference type="ARBA" id="ARBA00022448"/>
    </source>
</evidence>
<keyword evidence="6 14" id="KW-1133">Transmembrane helix</keyword>
<evidence type="ECO:0000313" key="16">
    <source>
        <dbReference type="Proteomes" id="UP001054837"/>
    </source>
</evidence>
<dbReference type="AlphaFoldDB" id="A0AAV4RA39"/>
<keyword evidence="3 12" id="KW-0813">Transport</keyword>
<comment type="similarity">
    <text evidence="2 12">Belongs to the amiloride-sensitive sodium channel (TC 1.A.6) family.</text>
</comment>
<keyword evidence="4 12" id="KW-0894">Sodium channel</keyword>
<dbReference type="Gene3D" id="1.10.287.770">
    <property type="entry name" value="YojJ-like"/>
    <property type="match status" value="1"/>
</dbReference>
<evidence type="ECO:0000256" key="7">
    <source>
        <dbReference type="ARBA" id="ARBA00023053"/>
    </source>
</evidence>
<evidence type="ECO:0000256" key="6">
    <source>
        <dbReference type="ARBA" id="ARBA00022989"/>
    </source>
</evidence>
<sequence>MNSEELSNTYLLNSLVKKSSVPAFSRVGQAEAKPQRIFWLSVLLMCLCGCGYETSRFLRTFFQYPVLIDVETENSVALDFPAVTVCNLNRVANYHSECIENNKTWSACPQVFVFVSGGNPTMSERKMYTAISKTTTQLEIKYKLKSQKFFDHYTHLDYADQKCYGYRLHQLVTNCSFNSVSCRAGDFSYFQSIQYGNCYTFNKASNDMESSRLAMREVGQDSGLDLELDTCLDTYLDFSASAGMRVIVHNADENPNPVDDGFNIVPGYETQVSLTKVSIQRLPAPYRDRCRDYKTSKGSQFDCIRECQQEMAREKCGCVDPFLRTDLQAILCNLRNKSQMSCLDDLLNNLEKAGLPCECPLSCIITTFEKKIGMAVIHPAEMHYPPSTLLISEEPECGSGPNSKKKRTPPNQRHNKRSHQGHTESKAKLKIFYGSLDHTKYTQRAMFSDSELYAHLGGHLGLWLGLSCIALFECVEYLAPLFYLLVSKMKILPK</sequence>
<dbReference type="PANTHER" id="PTHR11690">
    <property type="entry name" value="AMILORIDE-SENSITIVE SODIUM CHANNEL-RELATED"/>
    <property type="match status" value="1"/>
</dbReference>
<dbReference type="GO" id="GO:0015280">
    <property type="term" value="F:ligand-gated sodium channel activity"/>
    <property type="evidence" value="ECO:0007669"/>
    <property type="project" value="TreeGrafter"/>
</dbReference>
<evidence type="ECO:0000256" key="1">
    <source>
        <dbReference type="ARBA" id="ARBA00004141"/>
    </source>
</evidence>
<evidence type="ECO:0000256" key="2">
    <source>
        <dbReference type="ARBA" id="ARBA00007193"/>
    </source>
</evidence>
<organism evidence="15 16">
    <name type="scientific">Caerostris darwini</name>
    <dbReference type="NCBI Taxonomy" id="1538125"/>
    <lineage>
        <taxon>Eukaryota</taxon>
        <taxon>Metazoa</taxon>
        <taxon>Ecdysozoa</taxon>
        <taxon>Arthropoda</taxon>
        <taxon>Chelicerata</taxon>
        <taxon>Arachnida</taxon>
        <taxon>Araneae</taxon>
        <taxon>Araneomorphae</taxon>
        <taxon>Entelegynae</taxon>
        <taxon>Araneoidea</taxon>
        <taxon>Araneidae</taxon>
        <taxon>Caerostris</taxon>
    </lineage>
</organism>
<evidence type="ECO:0000256" key="12">
    <source>
        <dbReference type="RuleBase" id="RU000679"/>
    </source>
</evidence>
<evidence type="ECO:0000256" key="10">
    <source>
        <dbReference type="ARBA" id="ARBA00023201"/>
    </source>
</evidence>
<evidence type="ECO:0000256" key="11">
    <source>
        <dbReference type="ARBA" id="ARBA00023303"/>
    </source>
</evidence>
<dbReference type="PANTHER" id="PTHR11690:SF300">
    <property type="entry name" value="PICKPOCKET PROTEIN 19"/>
    <property type="match status" value="1"/>
</dbReference>
<feature type="transmembrane region" description="Helical" evidence="14">
    <location>
        <begin position="460"/>
        <end position="486"/>
    </location>
</feature>
<feature type="region of interest" description="Disordered" evidence="13">
    <location>
        <begin position="395"/>
        <end position="424"/>
    </location>
</feature>
<dbReference type="GO" id="GO:0005886">
    <property type="term" value="C:plasma membrane"/>
    <property type="evidence" value="ECO:0007669"/>
    <property type="project" value="TreeGrafter"/>
</dbReference>
<reference evidence="15 16" key="1">
    <citation type="submission" date="2021-06" db="EMBL/GenBank/DDBJ databases">
        <title>Caerostris darwini draft genome.</title>
        <authorList>
            <person name="Kono N."/>
            <person name="Arakawa K."/>
        </authorList>
    </citation>
    <scope>NUCLEOTIDE SEQUENCE [LARGE SCALE GENOMIC DNA]</scope>
</reference>
<keyword evidence="16" id="KW-1185">Reference proteome</keyword>